<reference evidence="1 2" key="1">
    <citation type="submission" date="2023-05" db="EMBL/GenBank/DDBJ databases">
        <title>B98-5 Cell Line De Novo Hybrid Assembly: An Optical Mapping Approach.</title>
        <authorList>
            <person name="Kananen K."/>
            <person name="Auerbach J.A."/>
            <person name="Kautto E."/>
            <person name="Blachly J.S."/>
        </authorList>
    </citation>
    <scope>NUCLEOTIDE SEQUENCE [LARGE SCALE GENOMIC DNA]</scope>
    <source>
        <strain evidence="1">B95-8</strain>
        <tissue evidence="1">Cell line</tissue>
    </source>
</reference>
<keyword evidence="2" id="KW-1185">Reference proteome</keyword>
<name>A0ABQ9TTK4_SAGOE</name>
<feature type="non-terminal residue" evidence="1">
    <location>
        <position position="1"/>
    </location>
</feature>
<dbReference type="EMBL" id="JASSZA010000019">
    <property type="protein sequence ID" value="KAK2088126.1"/>
    <property type="molecule type" value="Genomic_DNA"/>
</dbReference>
<organism evidence="1 2">
    <name type="scientific">Saguinus oedipus</name>
    <name type="common">Cotton-top tamarin</name>
    <name type="synonym">Oedipomidas oedipus</name>
    <dbReference type="NCBI Taxonomy" id="9490"/>
    <lineage>
        <taxon>Eukaryota</taxon>
        <taxon>Metazoa</taxon>
        <taxon>Chordata</taxon>
        <taxon>Craniata</taxon>
        <taxon>Vertebrata</taxon>
        <taxon>Euteleostomi</taxon>
        <taxon>Mammalia</taxon>
        <taxon>Eutheria</taxon>
        <taxon>Euarchontoglires</taxon>
        <taxon>Primates</taxon>
        <taxon>Haplorrhini</taxon>
        <taxon>Platyrrhini</taxon>
        <taxon>Cebidae</taxon>
        <taxon>Callitrichinae</taxon>
        <taxon>Saguinus</taxon>
    </lineage>
</organism>
<accession>A0ABQ9TTK4</accession>
<comment type="caution">
    <text evidence="1">The sequence shown here is derived from an EMBL/GenBank/DDBJ whole genome shotgun (WGS) entry which is preliminary data.</text>
</comment>
<evidence type="ECO:0000313" key="1">
    <source>
        <dbReference type="EMBL" id="KAK2088126.1"/>
    </source>
</evidence>
<sequence length="85" mass="9355">QACAVVAGSNRHSLGTWHGMDYGGWGGKSRPAHKRHHYSLALMQKSLFSQDLQEELGRVLVESDVTTSQSQFLTRAPALSSWLST</sequence>
<dbReference type="Proteomes" id="UP001266305">
    <property type="component" value="Unassembled WGS sequence"/>
</dbReference>
<evidence type="ECO:0000313" key="2">
    <source>
        <dbReference type="Proteomes" id="UP001266305"/>
    </source>
</evidence>
<proteinExistence type="predicted"/>
<gene>
    <name evidence="1" type="ORF">P7K49_034033</name>
</gene>
<protein>
    <submittedName>
        <fullName evidence="1">Uncharacterized protein</fullName>
    </submittedName>
</protein>